<dbReference type="InterPro" id="IPR058240">
    <property type="entry name" value="rSAM_sf"/>
</dbReference>
<proteinExistence type="predicted"/>
<name>A0A2T3KLR0_9GAMM</name>
<dbReference type="SUPFAM" id="SSF102114">
    <property type="entry name" value="Radical SAM enzymes"/>
    <property type="match status" value="1"/>
</dbReference>
<dbReference type="InterPro" id="IPR013785">
    <property type="entry name" value="Aldolase_TIM"/>
</dbReference>
<gene>
    <name evidence="1" type="ORF">C9J27_05495</name>
</gene>
<dbReference type="AlphaFoldDB" id="A0A2T3KLR0"/>
<accession>A0A2T3KLR0</accession>
<dbReference type="Gene3D" id="3.20.20.70">
    <property type="entry name" value="Aldolase class I"/>
    <property type="match status" value="1"/>
</dbReference>
<evidence type="ECO:0000313" key="1">
    <source>
        <dbReference type="EMBL" id="PSV00590.1"/>
    </source>
</evidence>
<dbReference type="RefSeq" id="WP_107289220.1">
    <property type="nucleotide sequence ID" value="NZ_PYNF01000003.1"/>
</dbReference>
<protein>
    <recommendedName>
        <fullName evidence="3">Radical SAM protein</fullName>
    </recommendedName>
</protein>
<dbReference type="EMBL" id="PYNF01000003">
    <property type="protein sequence ID" value="PSV00590.1"/>
    <property type="molecule type" value="Genomic_DNA"/>
</dbReference>
<evidence type="ECO:0008006" key="3">
    <source>
        <dbReference type="Google" id="ProtNLM"/>
    </source>
</evidence>
<dbReference type="Proteomes" id="UP000241426">
    <property type="component" value="Unassembled WGS sequence"/>
</dbReference>
<reference evidence="1 2" key="1">
    <citation type="submission" date="2018-01" db="EMBL/GenBank/DDBJ databases">
        <title>Whole genome sequencing of Histamine producing bacteria.</title>
        <authorList>
            <person name="Butler K."/>
        </authorList>
    </citation>
    <scope>NUCLEOTIDE SEQUENCE [LARGE SCALE GENOMIC DNA]</scope>
    <source>
        <strain evidence="1 2">FS-7.2</strain>
    </source>
</reference>
<evidence type="ECO:0000313" key="2">
    <source>
        <dbReference type="Proteomes" id="UP000241426"/>
    </source>
</evidence>
<organism evidence="1 2">
    <name type="scientific">Photobacterium kishitanii</name>
    <dbReference type="NCBI Taxonomy" id="318456"/>
    <lineage>
        <taxon>Bacteria</taxon>
        <taxon>Pseudomonadati</taxon>
        <taxon>Pseudomonadota</taxon>
        <taxon>Gammaproteobacteria</taxon>
        <taxon>Vibrionales</taxon>
        <taxon>Vibrionaceae</taxon>
        <taxon>Photobacterium</taxon>
    </lineage>
</organism>
<sequence>MNKATSLVFSLVTNTTCTMKCHHCYQTEDEFNNKTMMTKDVAKSTLLAIEELYKTGESSDMCGIEVYGGETFLMPYEFWEWFMPELIASADRVFNITGVNTTYFIITNLMYKDDRYTDFIRKYNDTSKYPRIKFSTSWDMGTNRFGNNNKLLSRWEDRVLNTGINDVTVVLTQELVDFGARAMYEYIVDRVGMETILIEYLAPLGNAVKFEVKRPTLQDEVSFIKDIGILNLEREVPIDISPLSHLKSSVEMRFSGMIGSEKCYTTILPTGKTHMQPFAGFGMEGPEIWSENWLEKFSWVSTETQSQHVIGVDDKCHLCSWRRYCKMGYKDSDVFLSRDMPEFSLKTACARLGSLWYFAATRMLGLDIVGSTGIDAISDEGSALNGVLRYLRENEDYWSKPDANLTTVNTSSLDYLSENTYIASAKANIHSGCVVVIDEGYFINIVRKAFYFDDKDVSAVMVDSDTLLNSGFAIDVVEGYLMGCFRKLFIPAELVVTVLMQNPNIFISKKMFEFASIVQESMEADPVVLNDASASRSCLGDSLNQEFSELLCWLIKNNNYQHFPKSECSKIISTDELMLVKSIEFRYGNY</sequence>
<comment type="caution">
    <text evidence="1">The sequence shown here is derived from an EMBL/GenBank/DDBJ whole genome shotgun (WGS) entry which is preliminary data.</text>
</comment>